<sequence length="125" mass="14307">MLQRLGASSTVISCNNLVITFERPWTDTLVQDLQNDSFLKSIYANVVGQEKEKIKNYIIDEETGYLYCKSRLYYVATCDHYWQVKSSNYTWSHIAMDIVSGFTPVMVNGVSYDAVLVTIDLFSSH</sequence>
<gene>
    <name evidence="1" type="ORF">C6P40_003929</name>
</gene>
<dbReference type="Proteomes" id="UP000697127">
    <property type="component" value="Unassembled WGS sequence"/>
</dbReference>
<name>A0A9P6WG33_9ASCO</name>
<keyword evidence="2" id="KW-1185">Reference proteome</keyword>
<comment type="caution">
    <text evidence="1">The sequence shown here is derived from an EMBL/GenBank/DDBJ whole genome shotgun (WGS) entry which is preliminary data.</text>
</comment>
<reference evidence="1" key="1">
    <citation type="submission" date="2020-11" db="EMBL/GenBank/DDBJ databases">
        <title>Kefir isolates.</title>
        <authorList>
            <person name="Marcisauskas S."/>
            <person name="Kim Y."/>
            <person name="Blasche S."/>
        </authorList>
    </citation>
    <scope>NUCLEOTIDE SEQUENCE</scope>
    <source>
        <strain evidence="1">Olga-1</strain>
    </source>
</reference>
<evidence type="ECO:0000313" key="2">
    <source>
        <dbReference type="Proteomes" id="UP000697127"/>
    </source>
</evidence>
<dbReference type="AlphaFoldDB" id="A0A9P6WG33"/>
<accession>A0A9P6WG33</accession>
<dbReference type="EMBL" id="PUHW01000476">
    <property type="protein sequence ID" value="KAG0686500.1"/>
    <property type="molecule type" value="Genomic_DNA"/>
</dbReference>
<organism evidence="1 2">
    <name type="scientific">Pichia californica</name>
    <dbReference type="NCBI Taxonomy" id="460514"/>
    <lineage>
        <taxon>Eukaryota</taxon>
        <taxon>Fungi</taxon>
        <taxon>Dikarya</taxon>
        <taxon>Ascomycota</taxon>
        <taxon>Saccharomycotina</taxon>
        <taxon>Pichiomycetes</taxon>
        <taxon>Pichiales</taxon>
        <taxon>Pichiaceae</taxon>
        <taxon>Pichia</taxon>
    </lineage>
</organism>
<feature type="non-terminal residue" evidence="1">
    <location>
        <position position="125"/>
    </location>
</feature>
<proteinExistence type="predicted"/>
<evidence type="ECO:0000313" key="1">
    <source>
        <dbReference type="EMBL" id="KAG0686500.1"/>
    </source>
</evidence>
<protein>
    <submittedName>
        <fullName evidence="1">Uncharacterized protein</fullName>
    </submittedName>
</protein>